<proteinExistence type="predicted"/>
<dbReference type="Proteomes" id="UP001642484">
    <property type="component" value="Unassembled WGS sequence"/>
</dbReference>
<gene>
    <name evidence="1" type="ORF">CCMP2556_LOCUS40408</name>
</gene>
<sequence>MAGEPMAGASAEQTVSVEAALKLAEGAGNEEKVLGATLVLRHHSQLLLAPSGPAARAARERLRAALCPWGEAGPSASFLCRLLQSSLPLQRLALGLLTVLLTGEDSELQEARKCLAATSPFLLRVWGPCQSVAENAAEVPKSFAKLWRFSRGFWTCPAGRIFAPSWCRTVIKSCLCCSHRNNCRSVSPGRMLPQQPWR</sequence>
<protein>
    <recommendedName>
        <fullName evidence="3">MMS19 nucleotide excision repair protein</fullName>
    </recommendedName>
</protein>
<dbReference type="EMBL" id="CAXAMN010023962">
    <property type="protein sequence ID" value="CAK9082777.1"/>
    <property type="molecule type" value="Genomic_DNA"/>
</dbReference>
<reference evidence="1 2" key="1">
    <citation type="submission" date="2024-02" db="EMBL/GenBank/DDBJ databases">
        <authorList>
            <person name="Chen Y."/>
            <person name="Shah S."/>
            <person name="Dougan E. K."/>
            <person name="Thang M."/>
            <person name="Chan C."/>
        </authorList>
    </citation>
    <scope>NUCLEOTIDE SEQUENCE [LARGE SCALE GENOMIC DNA]</scope>
</reference>
<organism evidence="1 2">
    <name type="scientific">Durusdinium trenchii</name>
    <dbReference type="NCBI Taxonomy" id="1381693"/>
    <lineage>
        <taxon>Eukaryota</taxon>
        <taxon>Sar</taxon>
        <taxon>Alveolata</taxon>
        <taxon>Dinophyceae</taxon>
        <taxon>Suessiales</taxon>
        <taxon>Symbiodiniaceae</taxon>
        <taxon>Durusdinium</taxon>
    </lineage>
</organism>
<accession>A0ABP0Q492</accession>
<evidence type="ECO:0000313" key="1">
    <source>
        <dbReference type="EMBL" id="CAK9082777.1"/>
    </source>
</evidence>
<name>A0ABP0Q492_9DINO</name>
<keyword evidence="2" id="KW-1185">Reference proteome</keyword>
<evidence type="ECO:0000313" key="2">
    <source>
        <dbReference type="Proteomes" id="UP001642484"/>
    </source>
</evidence>
<comment type="caution">
    <text evidence="1">The sequence shown here is derived from an EMBL/GenBank/DDBJ whole genome shotgun (WGS) entry which is preliminary data.</text>
</comment>
<evidence type="ECO:0008006" key="3">
    <source>
        <dbReference type="Google" id="ProtNLM"/>
    </source>
</evidence>